<evidence type="ECO:0000313" key="1">
    <source>
        <dbReference type="EMBL" id="RKO94441.1"/>
    </source>
</evidence>
<keyword evidence="2" id="KW-1185">Reference proteome</keyword>
<dbReference type="EMBL" id="KZ993897">
    <property type="protein sequence ID" value="RKO94441.1"/>
    <property type="molecule type" value="Genomic_DNA"/>
</dbReference>
<reference evidence="2" key="1">
    <citation type="journal article" date="2018" name="Nat. Microbiol.">
        <title>Leveraging single-cell genomics to expand the fungal tree of life.</title>
        <authorList>
            <person name="Ahrendt S.R."/>
            <person name="Quandt C.A."/>
            <person name="Ciobanu D."/>
            <person name="Clum A."/>
            <person name="Salamov A."/>
            <person name="Andreopoulos B."/>
            <person name="Cheng J.F."/>
            <person name="Woyke T."/>
            <person name="Pelin A."/>
            <person name="Henrissat B."/>
            <person name="Reynolds N.K."/>
            <person name="Benny G.L."/>
            <person name="Smith M.E."/>
            <person name="James T.Y."/>
            <person name="Grigoriev I.V."/>
        </authorList>
    </citation>
    <scope>NUCLEOTIDE SEQUENCE [LARGE SCALE GENOMIC DNA]</scope>
</reference>
<proteinExistence type="predicted"/>
<sequence length="130" mass="14388">MSALHEIFYYLQATANITSPEHHISGRLPATGVGDHTEFSAGFTCIFFTGNNTFSGKICALDVTTPEKEGFAISNWDLDGIADEEEEEELTVVAEEGGGEEPWLKKLVMREQNSDKRIEVHLLLSKFALP</sequence>
<organism evidence="1 2">
    <name type="scientific">Blyttiomyces helicus</name>
    <dbReference type="NCBI Taxonomy" id="388810"/>
    <lineage>
        <taxon>Eukaryota</taxon>
        <taxon>Fungi</taxon>
        <taxon>Fungi incertae sedis</taxon>
        <taxon>Chytridiomycota</taxon>
        <taxon>Chytridiomycota incertae sedis</taxon>
        <taxon>Chytridiomycetes</taxon>
        <taxon>Chytridiomycetes incertae sedis</taxon>
        <taxon>Blyttiomyces</taxon>
    </lineage>
</organism>
<name>A0A4P9WMX2_9FUNG</name>
<gene>
    <name evidence="1" type="ORF">BDK51DRAFT_29847</name>
</gene>
<protein>
    <submittedName>
        <fullName evidence="1">Uncharacterized protein</fullName>
    </submittedName>
</protein>
<dbReference type="Proteomes" id="UP000269721">
    <property type="component" value="Unassembled WGS sequence"/>
</dbReference>
<dbReference type="AlphaFoldDB" id="A0A4P9WMX2"/>
<accession>A0A4P9WMX2</accession>
<evidence type="ECO:0000313" key="2">
    <source>
        <dbReference type="Proteomes" id="UP000269721"/>
    </source>
</evidence>